<evidence type="ECO:0000259" key="7">
    <source>
        <dbReference type="PROSITE" id="PS50111"/>
    </source>
</evidence>
<gene>
    <name evidence="9" type="primary">pilJ</name>
    <name evidence="9" type="ORF">HLUCCA11_08625</name>
</gene>
<comment type="similarity">
    <text evidence="2">Belongs to the methyl-accepting chemotaxis (MCP) protein family.</text>
</comment>
<evidence type="ECO:0000256" key="4">
    <source>
        <dbReference type="SAM" id="Coils"/>
    </source>
</evidence>
<evidence type="ECO:0000259" key="8">
    <source>
        <dbReference type="PROSITE" id="PS50885"/>
    </source>
</evidence>
<feature type="region of interest" description="Disordered" evidence="5">
    <location>
        <begin position="336"/>
        <end position="362"/>
    </location>
</feature>
<name>A0A0P8C388_9CYAN</name>
<accession>A0A0P8C388</accession>
<dbReference type="InterPro" id="IPR003660">
    <property type="entry name" value="HAMP_dom"/>
</dbReference>
<evidence type="ECO:0000313" key="10">
    <source>
        <dbReference type="Proteomes" id="UP000050465"/>
    </source>
</evidence>
<dbReference type="Proteomes" id="UP000050465">
    <property type="component" value="Unassembled WGS sequence"/>
</dbReference>
<dbReference type="Gene3D" id="6.10.340.10">
    <property type="match status" value="1"/>
</dbReference>
<dbReference type="Pfam" id="PF00672">
    <property type="entry name" value="HAMP"/>
    <property type="match status" value="1"/>
</dbReference>
<dbReference type="FunFam" id="1.10.287.950:FF:000001">
    <property type="entry name" value="Methyl-accepting chemotaxis sensory transducer"/>
    <property type="match status" value="1"/>
</dbReference>
<dbReference type="SUPFAM" id="SSF158472">
    <property type="entry name" value="HAMP domain-like"/>
    <property type="match status" value="1"/>
</dbReference>
<dbReference type="CDD" id="cd06225">
    <property type="entry name" value="HAMP"/>
    <property type="match status" value="1"/>
</dbReference>
<feature type="coiled-coil region" evidence="4">
    <location>
        <begin position="641"/>
        <end position="668"/>
    </location>
</feature>
<proteinExistence type="inferred from homology"/>
<dbReference type="SMART" id="SM00283">
    <property type="entry name" value="MA"/>
    <property type="match status" value="1"/>
</dbReference>
<keyword evidence="6" id="KW-1133">Transmembrane helix</keyword>
<dbReference type="EMBL" id="LJZR01000009">
    <property type="protein sequence ID" value="KPQ35950.1"/>
    <property type="molecule type" value="Genomic_DNA"/>
</dbReference>
<evidence type="ECO:0000256" key="1">
    <source>
        <dbReference type="ARBA" id="ARBA00023224"/>
    </source>
</evidence>
<dbReference type="PATRIC" id="fig|1666911.3.peg.4109"/>
<feature type="domain" description="HAMP" evidence="8">
    <location>
        <begin position="590"/>
        <end position="642"/>
    </location>
</feature>
<dbReference type="PANTHER" id="PTHR32089:SF114">
    <property type="entry name" value="METHYL-ACCEPTING CHEMOTAXIS PROTEIN MCPB"/>
    <property type="match status" value="1"/>
</dbReference>
<dbReference type="GO" id="GO:0016020">
    <property type="term" value="C:membrane"/>
    <property type="evidence" value="ECO:0007669"/>
    <property type="project" value="InterPro"/>
</dbReference>
<evidence type="ECO:0000256" key="2">
    <source>
        <dbReference type="ARBA" id="ARBA00029447"/>
    </source>
</evidence>
<reference evidence="9 10" key="1">
    <citation type="submission" date="2015-09" db="EMBL/GenBank/DDBJ databases">
        <title>Identification and resolution of microdiversity through metagenomic sequencing of parallel consortia.</title>
        <authorList>
            <person name="Nelson W.C."/>
            <person name="Romine M.F."/>
            <person name="Lindemann S.R."/>
        </authorList>
    </citation>
    <scope>NUCLEOTIDE SEQUENCE [LARGE SCALE GENOMIC DNA]</scope>
    <source>
        <strain evidence="9">Ana</strain>
    </source>
</reference>
<feature type="domain" description="Methyl-accepting transducer" evidence="7">
    <location>
        <begin position="712"/>
        <end position="948"/>
    </location>
</feature>
<keyword evidence="6" id="KW-0812">Transmembrane</keyword>
<dbReference type="InterPro" id="IPR011990">
    <property type="entry name" value="TPR-like_helical_dom_sf"/>
</dbReference>
<feature type="domain" description="HAMP" evidence="8">
    <location>
        <begin position="656"/>
        <end position="707"/>
    </location>
</feature>
<dbReference type="GO" id="GO:0007165">
    <property type="term" value="P:signal transduction"/>
    <property type="evidence" value="ECO:0007669"/>
    <property type="project" value="UniProtKB-KW"/>
</dbReference>
<dbReference type="Gene3D" id="1.25.40.10">
    <property type="entry name" value="Tetratricopeptide repeat domain"/>
    <property type="match status" value="1"/>
</dbReference>
<sequence>MASGTDYAQTYQAAEKAYMQGSYETAAETIDSLAREHPTDPSVLLLKGHIYCYGLHQYDIAQQQYKSVLHLSSDPEFVDYANNGLAYAAEAAGQMVDAVSPMPDEFDDGLSEAADSFEAVDGLASNHHQELEANWADATDMPDESLDAFDNFSAFSENELPSEMSASGEQVNELSDLSANLSANLPANLSANSAELDNPFEYSPTVESTSFAKAEGSDNPFEESNFITEDLEAEDPLAATLEADPFSFDMSEDAANEGGVTTFNDASGFDMEEFDEAFGISGVASGRSDASLSSSKEGTASANFDAFSEETDSLEDLSFNLPSDESDAEDKTFFMMDSDPSERFPSALSDESEPSTSATLADNASSLLDVDELDISSGNSVGLNSGGSNSRSFGANSYGEDSYGEDSYGEDSYGMGASNDTNLESDLESDAVEHSSEPTAFGDAFDDFDDFESISDFDLSDSSAGFTSPSMGALPSQLGGALTEGQASFANSSSFAASGGSPVPIFNKKAVSNPKPRKQGSLAPLENALMPTKRLILSGSVAMLSAIAVTTTSFMTASPGQSKTSPLATGVVAGLVSFGSVFGLGFLLERRTLETVNDLQVRFNQISRGDLNTRATILTRDEFGQLSEGFNQMASAIFTTTHEAQRKAQEQEQAKEDLQRQVIRLLDDVEGAARGDLTVKAEVTADVLGAVADSFNLTIENLREIVKQVSVAARQVSQGSTENEAFARALSADALRQAEELAVTLNSVQVMTDSIQRVAESAREAEEVARSASETALRGGEAVERTVAGILDIRETVADTTRKVKRLAESSQEISKIVALISQIASRTNLLALNASIEAARAGEAGRGFAIVADEVRQLADRAAKASKEIEQIVLQIQSETGGVMTAMEEGTQQVIEGTRLAEQAKQSLDDIIQVSNRIDVLVRSITADTVEQTETSRAVAQVMQSVELTAQETSQESQRVSASLQNLVGVAKDLLTSVDKFKVNTK</sequence>
<dbReference type="STRING" id="1666911.HLUCCA11_08625"/>
<evidence type="ECO:0000256" key="3">
    <source>
        <dbReference type="PROSITE-ProRule" id="PRU00284"/>
    </source>
</evidence>
<feature type="compositionally biased region" description="Low complexity" evidence="5">
    <location>
        <begin position="380"/>
        <end position="397"/>
    </location>
</feature>
<evidence type="ECO:0000256" key="5">
    <source>
        <dbReference type="SAM" id="MobiDB-lite"/>
    </source>
</evidence>
<protein>
    <submittedName>
        <fullName evidence="9">Twitching motility protein PilJ</fullName>
    </submittedName>
</protein>
<keyword evidence="6" id="KW-0472">Membrane</keyword>
<evidence type="ECO:0000313" key="9">
    <source>
        <dbReference type="EMBL" id="KPQ35950.1"/>
    </source>
</evidence>
<feature type="region of interest" description="Disordered" evidence="5">
    <location>
        <begin position="380"/>
        <end position="443"/>
    </location>
</feature>
<dbReference type="PROSITE" id="PS50885">
    <property type="entry name" value="HAMP"/>
    <property type="match status" value="2"/>
</dbReference>
<dbReference type="PANTHER" id="PTHR32089">
    <property type="entry name" value="METHYL-ACCEPTING CHEMOTAXIS PROTEIN MCPB"/>
    <property type="match status" value="1"/>
</dbReference>
<dbReference type="GO" id="GO:0006935">
    <property type="term" value="P:chemotaxis"/>
    <property type="evidence" value="ECO:0007669"/>
    <property type="project" value="UniProtKB-ARBA"/>
</dbReference>
<evidence type="ECO:0000256" key="6">
    <source>
        <dbReference type="SAM" id="Phobius"/>
    </source>
</evidence>
<dbReference type="SMART" id="SM00304">
    <property type="entry name" value="HAMP"/>
    <property type="match status" value="2"/>
</dbReference>
<feature type="transmembrane region" description="Helical" evidence="6">
    <location>
        <begin position="535"/>
        <end position="555"/>
    </location>
</feature>
<dbReference type="CDD" id="cd11386">
    <property type="entry name" value="MCP_signal"/>
    <property type="match status" value="1"/>
</dbReference>
<keyword evidence="4" id="KW-0175">Coiled coil</keyword>
<keyword evidence="1 3" id="KW-0807">Transducer</keyword>
<feature type="transmembrane region" description="Helical" evidence="6">
    <location>
        <begin position="567"/>
        <end position="588"/>
    </location>
</feature>
<dbReference type="SUPFAM" id="SSF48452">
    <property type="entry name" value="TPR-like"/>
    <property type="match status" value="1"/>
</dbReference>
<dbReference type="PROSITE" id="PS50111">
    <property type="entry name" value="CHEMOTAXIS_TRANSDUC_2"/>
    <property type="match status" value="1"/>
</dbReference>
<dbReference type="Gene3D" id="1.10.287.950">
    <property type="entry name" value="Methyl-accepting chemotaxis protein"/>
    <property type="match status" value="1"/>
</dbReference>
<dbReference type="SUPFAM" id="SSF58104">
    <property type="entry name" value="Methyl-accepting chemotaxis protein (MCP) signaling domain"/>
    <property type="match status" value="1"/>
</dbReference>
<dbReference type="InterPro" id="IPR004089">
    <property type="entry name" value="MCPsignal_dom"/>
</dbReference>
<comment type="caution">
    <text evidence="9">The sequence shown here is derived from an EMBL/GenBank/DDBJ whole genome shotgun (WGS) entry which is preliminary data.</text>
</comment>
<dbReference type="AlphaFoldDB" id="A0A0P8C388"/>
<organism evidence="9 10">
    <name type="scientific">Phormidesmis priestleyi Ana</name>
    <dbReference type="NCBI Taxonomy" id="1666911"/>
    <lineage>
        <taxon>Bacteria</taxon>
        <taxon>Bacillati</taxon>
        <taxon>Cyanobacteriota</taxon>
        <taxon>Cyanophyceae</taxon>
        <taxon>Leptolyngbyales</taxon>
        <taxon>Leptolyngbyaceae</taxon>
        <taxon>Phormidesmis</taxon>
    </lineage>
</organism>
<dbReference type="Pfam" id="PF00015">
    <property type="entry name" value="MCPsignal"/>
    <property type="match status" value="1"/>
</dbReference>